<evidence type="ECO:0000256" key="6">
    <source>
        <dbReference type="ARBA" id="ARBA00022985"/>
    </source>
</evidence>
<evidence type="ECO:0000256" key="12">
    <source>
        <dbReference type="SAM" id="Phobius"/>
    </source>
</evidence>
<dbReference type="PANTHER" id="PTHR32309:SF29">
    <property type="entry name" value="CHAIN LENGTH DETERMINANT PROTEIN"/>
    <property type="match status" value="1"/>
</dbReference>
<evidence type="ECO:0000256" key="1">
    <source>
        <dbReference type="ARBA" id="ARBA00004429"/>
    </source>
</evidence>
<keyword evidence="7 12" id="KW-1133">Transmembrane helix</keyword>
<keyword evidence="8 12" id="KW-0472">Membrane</keyword>
<reference evidence="14 15" key="1">
    <citation type="submission" date="2016-10" db="EMBL/GenBank/DDBJ databases">
        <authorList>
            <person name="Varghese N."/>
            <person name="Submissions S."/>
        </authorList>
    </citation>
    <scope>NUCLEOTIDE SEQUENCE [LARGE SCALE GENOMIC DNA]</scope>
    <source>
        <strain evidence="14 15">CGMCC 1.12102</strain>
    </source>
</reference>
<comment type="similarity">
    <text evidence="9">Belongs to the WzzB/Cld/Rol family.</text>
</comment>
<evidence type="ECO:0000256" key="4">
    <source>
        <dbReference type="ARBA" id="ARBA00022519"/>
    </source>
</evidence>
<dbReference type="Proteomes" id="UP000183569">
    <property type="component" value="Unassembled WGS sequence"/>
</dbReference>
<dbReference type="GO" id="GO:0009103">
    <property type="term" value="P:lipopolysaccharide biosynthetic process"/>
    <property type="evidence" value="ECO:0007669"/>
    <property type="project" value="UniProtKB-KW"/>
</dbReference>
<comment type="subcellular location">
    <subcellularLocation>
        <location evidence="1">Cell inner membrane</location>
        <topology evidence="1">Multi-pass membrane protein</topology>
    </subcellularLocation>
</comment>
<name>A0A1G4YGI1_9ENTR</name>
<evidence type="ECO:0000256" key="9">
    <source>
        <dbReference type="ARBA" id="ARBA00038118"/>
    </source>
</evidence>
<feature type="transmembrane region" description="Helical" evidence="12">
    <location>
        <begin position="296"/>
        <end position="315"/>
    </location>
</feature>
<dbReference type="AlphaFoldDB" id="A0A1G4YGI1"/>
<keyword evidence="4" id="KW-0997">Cell inner membrane</keyword>
<accession>A0A1G4YGI1</accession>
<comment type="caution">
    <text evidence="14">The sequence shown here is derived from an EMBL/GenBank/DDBJ whole genome shotgun (WGS) entry which is preliminary data.</text>
</comment>
<evidence type="ECO:0000256" key="5">
    <source>
        <dbReference type="ARBA" id="ARBA00022692"/>
    </source>
</evidence>
<evidence type="ECO:0000256" key="2">
    <source>
        <dbReference type="ARBA" id="ARBA00004756"/>
    </source>
</evidence>
<dbReference type="InterPro" id="IPR003856">
    <property type="entry name" value="LPS_length_determ_N"/>
</dbReference>
<proteinExistence type="inferred from homology"/>
<dbReference type="Pfam" id="PF02706">
    <property type="entry name" value="Wzz"/>
    <property type="match status" value="1"/>
</dbReference>
<dbReference type="GeneID" id="23844559"/>
<organism evidence="14 15">
    <name type="scientific">Kosakonia sacchari</name>
    <dbReference type="NCBI Taxonomy" id="1158459"/>
    <lineage>
        <taxon>Bacteria</taxon>
        <taxon>Pseudomonadati</taxon>
        <taxon>Pseudomonadota</taxon>
        <taxon>Gammaproteobacteria</taxon>
        <taxon>Enterobacterales</taxon>
        <taxon>Enterobacteriaceae</taxon>
        <taxon>Kosakonia</taxon>
    </lineage>
</organism>
<dbReference type="InterPro" id="IPR050445">
    <property type="entry name" value="Bact_polysacc_biosynth/exp"/>
</dbReference>
<dbReference type="PANTHER" id="PTHR32309">
    <property type="entry name" value="TYROSINE-PROTEIN KINASE"/>
    <property type="match status" value="1"/>
</dbReference>
<evidence type="ECO:0000259" key="13">
    <source>
        <dbReference type="Pfam" id="PF02706"/>
    </source>
</evidence>
<sequence>MTYEKQSLPARQSNDSEQIDLLDVLSQVWRGKWIVALFILVAVIVAGVYLSIAKEKWTSIAVISAPDAGQIAGYSNAMSILSNDEKYDIAGIQQRVIVRFNSAFSALSETLGNQEEPEKLTIDTAVQGQSLPLKLTYQAQTAKDAQQKLAQYIEKIDQQIAKELIDDLQISVKSRTRDLVESLSTQEKVAQEQKDLRIKQIAQALSVAKEAEVRSPQVRQTENVSQDTLFLLGSAALESMIKNESSRPLIFSDDYYKTRKNLLNIQTIVVNPQNIHAYRYVMKPTLPIHRDSPRKLITLVLAILLGGILGSGFLLTRNAFRNRQSKA</sequence>
<feature type="transmembrane region" description="Helical" evidence="12">
    <location>
        <begin position="33"/>
        <end position="52"/>
    </location>
</feature>
<keyword evidence="3" id="KW-1003">Cell membrane</keyword>
<evidence type="ECO:0000256" key="8">
    <source>
        <dbReference type="ARBA" id="ARBA00023136"/>
    </source>
</evidence>
<keyword evidence="6" id="KW-0448">Lipopolysaccharide biosynthesis</keyword>
<dbReference type="GO" id="GO:0004713">
    <property type="term" value="F:protein tyrosine kinase activity"/>
    <property type="evidence" value="ECO:0007669"/>
    <property type="project" value="TreeGrafter"/>
</dbReference>
<dbReference type="NCBIfam" id="NF012015">
    <property type="entry name" value="PRK15471.1"/>
    <property type="match status" value="1"/>
</dbReference>
<evidence type="ECO:0000256" key="11">
    <source>
        <dbReference type="ARBA" id="ARBA00042235"/>
    </source>
</evidence>
<dbReference type="RefSeq" id="WP_017458459.1">
    <property type="nucleotide sequence ID" value="NZ_FMUI01000007.1"/>
</dbReference>
<evidence type="ECO:0000313" key="15">
    <source>
        <dbReference type="Proteomes" id="UP000183569"/>
    </source>
</evidence>
<dbReference type="SUPFAM" id="SSF160355">
    <property type="entry name" value="Bacterial polysaccharide co-polymerase-like"/>
    <property type="match status" value="1"/>
</dbReference>
<dbReference type="EMBL" id="FMUI01000007">
    <property type="protein sequence ID" value="SCX52415.1"/>
    <property type="molecule type" value="Genomic_DNA"/>
</dbReference>
<dbReference type="GO" id="GO:0005886">
    <property type="term" value="C:plasma membrane"/>
    <property type="evidence" value="ECO:0007669"/>
    <property type="project" value="UniProtKB-SubCell"/>
</dbReference>
<evidence type="ECO:0000256" key="3">
    <source>
        <dbReference type="ARBA" id="ARBA00022475"/>
    </source>
</evidence>
<gene>
    <name evidence="14" type="ORF">SAMN02927897_02679</name>
</gene>
<protein>
    <recommendedName>
        <fullName evidence="10">Chain length determinant protein</fullName>
    </recommendedName>
    <alternativeName>
        <fullName evidence="11">Polysaccharide antigen chain regulator</fullName>
    </alternativeName>
</protein>
<dbReference type="Gene3D" id="3.30.1890.10">
    <property type="entry name" value="FepE-like"/>
    <property type="match status" value="1"/>
</dbReference>
<comment type="pathway">
    <text evidence="2">Bacterial outer membrane biogenesis; lipopolysaccharide biosynthesis.</text>
</comment>
<feature type="domain" description="Polysaccharide chain length determinant N-terminal" evidence="13">
    <location>
        <begin position="17"/>
        <end position="121"/>
    </location>
</feature>
<evidence type="ECO:0000256" key="7">
    <source>
        <dbReference type="ARBA" id="ARBA00022989"/>
    </source>
</evidence>
<evidence type="ECO:0000313" key="14">
    <source>
        <dbReference type="EMBL" id="SCX52415.1"/>
    </source>
</evidence>
<evidence type="ECO:0000256" key="10">
    <source>
        <dbReference type="ARBA" id="ARBA00039982"/>
    </source>
</evidence>
<keyword evidence="5 12" id="KW-0812">Transmembrane</keyword>